<keyword evidence="2" id="KW-1185">Reference proteome</keyword>
<evidence type="ECO:0000313" key="2">
    <source>
        <dbReference type="Proteomes" id="UP001165186"/>
    </source>
</evidence>
<reference evidence="1" key="1">
    <citation type="submission" date="2024-09" db="EMBL/GenBank/DDBJ databases">
        <title>Draft Genome Sequences of Neofusicoccum parvum.</title>
        <authorList>
            <person name="Ashida A."/>
            <person name="Camagna M."/>
            <person name="Tanaka A."/>
            <person name="Takemoto D."/>
        </authorList>
    </citation>
    <scope>NUCLEOTIDE SEQUENCE</scope>
    <source>
        <strain evidence="1">PPO83</strain>
    </source>
</reference>
<accession>A0ACB5RXR2</accession>
<proteinExistence type="predicted"/>
<comment type="caution">
    <text evidence="1">The sequence shown here is derived from an EMBL/GenBank/DDBJ whole genome shotgun (WGS) entry which is preliminary data.</text>
</comment>
<organism evidence="1 2">
    <name type="scientific">Neofusicoccum parvum</name>
    <dbReference type="NCBI Taxonomy" id="310453"/>
    <lineage>
        <taxon>Eukaryota</taxon>
        <taxon>Fungi</taxon>
        <taxon>Dikarya</taxon>
        <taxon>Ascomycota</taxon>
        <taxon>Pezizomycotina</taxon>
        <taxon>Dothideomycetes</taxon>
        <taxon>Dothideomycetes incertae sedis</taxon>
        <taxon>Botryosphaeriales</taxon>
        <taxon>Botryosphaeriaceae</taxon>
        <taxon>Neofusicoccum</taxon>
    </lineage>
</organism>
<protein>
    <submittedName>
        <fullName evidence="1">Het domain protein pin-c2</fullName>
    </submittedName>
</protein>
<evidence type="ECO:0000313" key="1">
    <source>
        <dbReference type="EMBL" id="GME25307.1"/>
    </source>
</evidence>
<gene>
    <name evidence="1" type="primary">g542</name>
    <name evidence="1" type="ORF">NpPPO83_00000542</name>
</gene>
<dbReference type="EMBL" id="BSXG01000019">
    <property type="protein sequence ID" value="GME25307.1"/>
    <property type="molecule type" value="Genomic_DNA"/>
</dbReference>
<sequence>MFIRPISSFLSYLWSELSRRTFSPHPPPASPQHDQSPSLPDPPNRAGLCPACLALTVRSLASARGAPHHPTRAALRASADAAGCPLCAVLARAVIGITVADGTLVPYGRFDGVFRVAAGVLAELRRMEVGRLRAVEVFEGAAAASRTNSPASRLLDVQAFPPPCLDVRLVETRLEQDTSKYTALSHRWGTTATPFTTTRATLPDRTARIPFAALPRTFRHAVRATRALGPRYLWIDSLCIIQDSAADWAAESGRMGAIYARSHVTLAADCSGSSDGGLFNGASVMQDEEPLGKHVSLDVFEEEGEEEGRKCKLYVSEELAVPSHLDSRGVYAEDEDEDPDRMLVTRGWTLQEAVLAPRVLHYTSKQLIWECSRQGYVAEDMFSVSLRYIRPTYTEVKTQLQVLSAGQEESGGQGGLESVRARRLEILKTWYIQLVELRYAMRRLTYAAGHRDC</sequence>
<name>A0ACB5RXR2_9PEZI</name>
<dbReference type="Proteomes" id="UP001165186">
    <property type="component" value="Unassembled WGS sequence"/>
</dbReference>